<evidence type="ECO:0000313" key="5">
    <source>
        <dbReference type="Proteomes" id="UP000694890"/>
    </source>
</evidence>
<comment type="subunit">
    <text evidence="1">Binds cAMP-dependent protein kinase (PKA). Interacts with PRKCA; only the cytoplasmic form is capable of interacting with PRKCA.</text>
</comment>
<evidence type="ECO:0000313" key="6">
    <source>
        <dbReference type="RefSeq" id="XP_050927909.1"/>
    </source>
</evidence>
<feature type="region of interest" description="Disordered" evidence="2">
    <location>
        <begin position="197"/>
        <end position="236"/>
    </location>
</feature>
<dbReference type="GeneID" id="108896860"/>
<reference evidence="6" key="1">
    <citation type="submission" date="2025-08" db="UniProtKB">
        <authorList>
            <consortium name="RefSeq"/>
        </authorList>
    </citation>
    <scope>IDENTIFICATION</scope>
    <source>
        <tissue evidence="6">Brain</tissue>
    </source>
</reference>
<dbReference type="InterPro" id="IPR019511">
    <property type="entry name" value="AKAP7_RI-RII-bd_dom"/>
</dbReference>
<feature type="region of interest" description="Disordered" evidence="2">
    <location>
        <begin position="481"/>
        <end position="521"/>
    </location>
</feature>
<protein>
    <submittedName>
        <fullName evidence="6">A-kinase anchor protein 7 isoform X1</fullName>
    </submittedName>
</protein>
<dbReference type="Pfam" id="PF10469">
    <property type="entry name" value="AKAP7_NLS"/>
    <property type="match status" value="1"/>
</dbReference>
<evidence type="ECO:0000256" key="1">
    <source>
        <dbReference type="ARBA" id="ARBA00038702"/>
    </source>
</evidence>
<gene>
    <name evidence="6" type="primary">LOC108896860</name>
</gene>
<dbReference type="AlphaFoldDB" id="A0AAJ8B8H7"/>
<proteinExistence type="predicted"/>
<dbReference type="InterPro" id="IPR052641">
    <property type="entry name" value="AKAP7_isoform_gamma"/>
</dbReference>
<feature type="domain" description="A-kinase anchor protein 7 RI-RII subunit-binding" evidence="4">
    <location>
        <begin position="455"/>
        <end position="509"/>
    </location>
</feature>
<dbReference type="InterPro" id="IPR009097">
    <property type="entry name" value="Cyclic_Pdiesterase"/>
</dbReference>
<dbReference type="Proteomes" id="UP000694890">
    <property type="component" value="Linkage group LG7_1"/>
</dbReference>
<organism evidence="5 6">
    <name type="scientific">Lates calcarifer</name>
    <name type="common">Barramundi</name>
    <name type="synonym">Holocentrus calcarifer</name>
    <dbReference type="NCBI Taxonomy" id="8187"/>
    <lineage>
        <taxon>Eukaryota</taxon>
        <taxon>Metazoa</taxon>
        <taxon>Chordata</taxon>
        <taxon>Craniata</taxon>
        <taxon>Vertebrata</taxon>
        <taxon>Euteleostomi</taxon>
        <taxon>Actinopterygii</taxon>
        <taxon>Neopterygii</taxon>
        <taxon>Teleostei</taxon>
        <taxon>Neoteleostei</taxon>
        <taxon>Acanthomorphata</taxon>
        <taxon>Carangaria</taxon>
        <taxon>Carangaria incertae sedis</taxon>
        <taxon>Centropomidae</taxon>
        <taxon>Lates</taxon>
    </lineage>
</organism>
<feature type="compositionally biased region" description="Low complexity" evidence="2">
    <location>
        <begin position="508"/>
        <end position="521"/>
    </location>
</feature>
<evidence type="ECO:0000256" key="2">
    <source>
        <dbReference type="SAM" id="MobiDB-lite"/>
    </source>
</evidence>
<dbReference type="SUPFAM" id="SSF55144">
    <property type="entry name" value="LigT-like"/>
    <property type="match status" value="1"/>
</dbReference>
<dbReference type="Gene3D" id="3.90.1140.10">
    <property type="entry name" value="Cyclic phosphodiesterase"/>
    <property type="match status" value="1"/>
</dbReference>
<feature type="region of interest" description="Disordered" evidence="2">
    <location>
        <begin position="133"/>
        <end position="178"/>
    </location>
</feature>
<feature type="domain" description="A-kinase anchor protein 7-like phosphoesterase" evidence="3">
    <location>
        <begin position="238"/>
        <end position="436"/>
    </location>
</feature>
<evidence type="ECO:0000259" key="3">
    <source>
        <dbReference type="Pfam" id="PF10469"/>
    </source>
</evidence>
<feature type="region of interest" description="Disordered" evidence="2">
    <location>
        <begin position="85"/>
        <end position="108"/>
    </location>
</feature>
<accession>A0AAJ8B8H7</accession>
<dbReference type="PANTHER" id="PTHR15934:SF6">
    <property type="entry name" value="A-KINASE ANCHOR PROTEIN 7 ISOFORM GAMMA"/>
    <property type="match status" value="1"/>
</dbReference>
<dbReference type="GO" id="GO:0010738">
    <property type="term" value="P:regulation of protein kinase A signaling"/>
    <property type="evidence" value="ECO:0007669"/>
    <property type="project" value="TreeGrafter"/>
</dbReference>
<dbReference type="GO" id="GO:0034237">
    <property type="term" value="F:protein kinase A regulatory subunit binding"/>
    <property type="evidence" value="ECO:0007669"/>
    <property type="project" value="TreeGrafter"/>
</dbReference>
<dbReference type="FunFam" id="3.90.1140.10:FF:000011">
    <property type="entry name" value="AKAP7 2'5' RNA ligase-like domain containing protein"/>
    <property type="match status" value="1"/>
</dbReference>
<feature type="compositionally biased region" description="Polar residues" evidence="2">
    <location>
        <begin position="140"/>
        <end position="150"/>
    </location>
</feature>
<evidence type="ECO:0000259" key="4">
    <source>
        <dbReference type="Pfam" id="PF10470"/>
    </source>
</evidence>
<dbReference type="InterPro" id="IPR019510">
    <property type="entry name" value="AKAP7-like_phosphoesterase"/>
</dbReference>
<name>A0AAJ8B8H7_LATCA</name>
<dbReference type="GO" id="GO:0005829">
    <property type="term" value="C:cytosol"/>
    <property type="evidence" value="ECO:0007669"/>
    <property type="project" value="TreeGrafter"/>
</dbReference>
<dbReference type="PANTHER" id="PTHR15934">
    <property type="entry name" value="RNA 2',3'-CYCLIC PHOSPHODIESTERASE"/>
    <property type="match status" value="1"/>
</dbReference>
<sequence>MLLGRVLLSLRSTCSESVCLQRIFAANELSGLSVRKLHHISTSHCQKVNTIKPSAHRSGLKAVPQSYLYQLAVCDMQPASISYGKETTAVSSDGDEDEGGDGGEGVVGQESGTEELKIMMSPGQVDVVSMEVQQGAADTGASTVSTSTGPNEKKTKRKMRRERKKLMKKKLQPADTQDNFMSELPFALTSPTAWKELGFSNTESTQKKRKRKRGDSGGRVDSEEDGDKKKKKKESKRPNYFVSIPITNTEISSAVTEVQEAVLQQEPLLAKAMIPVPTLHITLLVTHLANQEQIDLAAAVLTQVEPSLAELLGGRDLVLPFSGIGHFRKEVVFVGLAPGQHRHTLDSLAELLRSRFEEQGLLQGDSRGFEPHLTIMKLSRASKLRSQGIKRVDPALYSSYTNKFFGDQTVERVDLCSMLKKKQQDGYYHTETSLQLDLVQNPLHAKRSSGRRRSEPDEAELLRVSRRLVEDAVNRALQQYKQETLQNGGGPNATAMQLPENTEETATKTDTTANSTTDNRK</sequence>
<feature type="compositionally biased region" description="Basic residues" evidence="2">
    <location>
        <begin position="154"/>
        <end position="171"/>
    </location>
</feature>
<dbReference type="RefSeq" id="XP_050927909.1">
    <property type="nucleotide sequence ID" value="XM_051071952.1"/>
</dbReference>
<dbReference type="Pfam" id="PF10470">
    <property type="entry name" value="AKAP7_RIRII_bdg"/>
    <property type="match status" value="1"/>
</dbReference>